<evidence type="ECO:0000313" key="2">
    <source>
        <dbReference type="EMBL" id="CAA9372907.1"/>
    </source>
</evidence>
<name>A0A6J4MYS6_9ACTN</name>
<proteinExistence type="predicted"/>
<sequence length="39" mass="4100">ERRGEGPRPGADADRDGAPGARRRRGAPPRLLAGHAGRL</sequence>
<feature type="non-terminal residue" evidence="2">
    <location>
        <position position="39"/>
    </location>
</feature>
<protein>
    <submittedName>
        <fullName evidence="2">Uncharacterized protein</fullName>
    </submittedName>
</protein>
<evidence type="ECO:0000256" key="1">
    <source>
        <dbReference type="SAM" id="MobiDB-lite"/>
    </source>
</evidence>
<dbReference type="AlphaFoldDB" id="A0A6J4MYS6"/>
<gene>
    <name evidence="2" type="ORF">AVDCRST_MAG06-217</name>
</gene>
<feature type="region of interest" description="Disordered" evidence="1">
    <location>
        <begin position="1"/>
        <end position="39"/>
    </location>
</feature>
<organism evidence="2">
    <name type="scientific">uncultured Nocardioides sp</name>
    <dbReference type="NCBI Taxonomy" id="198441"/>
    <lineage>
        <taxon>Bacteria</taxon>
        <taxon>Bacillati</taxon>
        <taxon>Actinomycetota</taxon>
        <taxon>Actinomycetes</taxon>
        <taxon>Propionibacteriales</taxon>
        <taxon>Nocardioidaceae</taxon>
        <taxon>Nocardioides</taxon>
        <taxon>environmental samples</taxon>
    </lineage>
</organism>
<dbReference type="EMBL" id="CADCUP010000018">
    <property type="protein sequence ID" value="CAA9372907.1"/>
    <property type="molecule type" value="Genomic_DNA"/>
</dbReference>
<feature type="non-terminal residue" evidence="2">
    <location>
        <position position="1"/>
    </location>
</feature>
<feature type="compositionally biased region" description="Basic and acidic residues" evidence="1">
    <location>
        <begin position="1"/>
        <end position="17"/>
    </location>
</feature>
<accession>A0A6J4MYS6</accession>
<reference evidence="2" key="1">
    <citation type="submission" date="2020-02" db="EMBL/GenBank/DDBJ databases">
        <authorList>
            <person name="Meier V. D."/>
        </authorList>
    </citation>
    <scope>NUCLEOTIDE SEQUENCE</scope>
    <source>
        <strain evidence="2">AVDCRST_MAG06</strain>
    </source>
</reference>